<dbReference type="Pfam" id="PF05050">
    <property type="entry name" value="Methyltransf_21"/>
    <property type="match status" value="1"/>
</dbReference>
<name>A0A7J3YTW3_9CREN</name>
<feature type="domain" description="Methyltransferase FkbM" evidence="1">
    <location>
        <begin position="117"/>
        <end position="257"/>
    </location>
</feature>
<protein>
    <submittedName>
        <fullName evidence="2">FkbM family methyltransferase</fullName>
    </submittedName>
</protein>
<gene>
    <name evidence="2" type="ORF">ENM70_01330</name>
</gene>
<dbReference type="PANTHER" id="PTHR34203:SF15">
    <property type="entry name" value="SLL1173 PROTEIN"/>
    <property type="match status" value="1"/>
</dbReference>
<accession>A0A7J3YTW3</accession>
<comment type="caution">
    <text evidence="2">The sequence shown here is derived from an EMBL/GenBank/DDBJ whole genome shotgun (WGS) entry which is preliminary data.</text>
</comment>
<dbReference type="NCBIfam" id="TIGR01444">
    <property type="entry name" value="fkbM_fam"/>
    <property type="match status" value="1"/>
</dbReference>
<dbReference type="GO" id="GO:0008168">
    <property type="term" value="F:methyltransferase activity"/>
    <property type="evidence" value="ECO:0007669"/>
    <property type="project" value="UniProtKB-KW"/>
</dbReference>
<dbReference type="AlphaFoldDB" id="A0A7J3YTW3"/>
<dbReference type="EMBL" id="DRYU01000032">
    <property type="protein sequence ID" value="HHP92258.1"/>
    <property type="molecule type" value="Genomic_DNA"/>
</dbReference>
<proteinExistence type="predicted"/>
<evidence type="ECO:0000259" key="1">
    <source>
        <dbReference type="Pfam" id="PF05050"/>
    </source>
</evidence>
<keyword evidence="2" id="KW-0489">Methyltransferase</keyword>
<dbReference type="GO" id="GO:0032259">
    <property type="term" value="P:methylation"/>
    <property type="evidence" value="ECO:0007669"/>
    <property type="project" value="UniProtKB-KW"/>
</dbReference>
<dbReference type="InterPro" id="IPR052514">
    <property type="entry name" value="SAM-dependent_MTase"/>
</dbReference>
<dbReference type="InterPro" id="IPR006342">
    <property type="entry name" value="FkbM_mtfrase"/>
</dbReference>
<sequence>MISKVLRKLRTLYRLVLEYKDLGSLTVSLMEYYRLKNSRSHKRIGRRLLVHRLPHGLFATTISEPQYLRAYVTAFDEIYIMKVYERLSDFVPNEEDVVLDLGAFIGLYTLKHFKALQIFTAEPHPISYSLLIANVKLNELENVKCLNYAIWSYSTTMAMYEEDFLVSSSALISEWHKDYHRKQILVKTTTLDELMDQGIISRCIDVAKVDIEGAEVHFINGGIEALSQGCIGRLVMELHKTVVNPKTVYAKLRELGFCIVYRLQGYDTEIVYAKHVK</sequence>
<dbReference type="PANTHER" id="PTHR34203">
    <property type="entry name" value="METHYLTRANSFERASE, FKBM FAMILY PROTEIN"/>
    <property type="match status" value="1"/>
</dbReference>
<dbReference type="InterPro" id="IPR029063">
    <property type="entry name" value="SAM-dependent_MTases_sf"/>
</dbReference>
<dbReference type="Gene3D" id="3.40.50.150">
    <property type="entry name" value="Vaccinia Virus protein VP39"/>
    <property type="match status" value="1"/>
</dbReference>
<reference evidence="2" key="1">
    <citation type="journal article" date="2020" name="mSystems">
        <title>Genome- and Community-Level Interaction Insights into Carbon Utilization and Element Cycling Functions of Hydrothermarchaeota in Hydrothermal Sediment.</title>
        <authorList>
            <person name="Zhou Z."/>
            <person name="Liu Y."/>
            <person name="Xu W."/>
            <person name="Pan J."/>
            <person name="Luo Z.H."/>
            <person name="Li M."/>
        </authorList>
    </citation>
    <scope>NUCLEOTIDE SEQUENCE [LARGE SCALE GENOMIC DNA]</scope>
    <source>
        <strain evidence="2">SpSt-1109</strain>
    </source>
</reference>
<keyword evidence="2" id="KW-0808">Transferase</keyword>
<dbReference type="SUPFAM" id="SSF53335">
    <property type="entry name" value="S-adenosyl-L-methionine-dependent methyltransferases"/>
    <property type="match status" value="1"/>
</dbReference>
<organism evidence="2">
    <name type="scientific">Ignisphaera aggregans</name>
    <dbReference type="NCBI Taxonomy" id="334771"/>
    <lineage>
        <taxon>Archaea</taxon>
        <taxon>Thermoproteota</taxon>
        <taxon>Thermoprotei</taxon>
        <taxon>Desulfurococcales</taxon>
        <taxon>Desulfurococcaceae</taxon>
        <taxon>Ignisphaera</taxon>
    </lineage>
</organism>
<evidence type="ECO:0000313" key="2">
    <source>
        <dbReference type="EMBL" id="HHP92258.1"/>
    </source>
</evidence>